<name>A0ABS8P8W2_9PSEU</name>
<feature type="domain" description="ABM" evidence="1">
    <location>
        <begin position="3"/>
        <end position="92"/>
    </location>
</feature>
<dbReference type="RefSeq" id="WP_230734897.1">
    <property type="nucleotide sequence ID" value="NZ_JAJNDB010000002.1"/>
</dbReference>
<dbReference type="InterPro" id="IPR007138">
    <property type="entry name" value="ABM_dom"/>
</dbReference>
<protein>
    <submittedName>
        <fullName evidence="2">Antibiotic biosynthesis monooxygenase</fullName>
    </submittedName>
</protein>
<dbReference type="InterPro" id="IPR011008">
    <property type="entry name" value="Dimeric_a/b-barrel"/>
</dbReference>
<gene>
    <name evidence="2" type="ORF">LQ327_15080</name>
</gene>
<evidence type="ECO:0000259" key="1">
    <source>
        <dbReference type="PROSITE" id="PS51725"/>
    </source>
</evidence>
<keyword evidence="2" id="KW-0503">Monooxygenase</keyword>
<dbReference type="PANTHER" id="PTHR33336:SF15">
    <property type="entry name" value="ABM DOMAIN-CONTAINING PROTEIN"/>
    <property type="match status" value="1"/>
</dbReference>
<comment type="caution">
    <text evidence="2">The sequence shown here is derived from an EMBL/GenBank/DDBJ whole genome shotgun (WGS) entry which is preliminary data.</text>
</comment>
<evidence type="ECO:0000313" key="2">
    <source>
        <dbReference type="EMBL" id="MCD2194695.1"/>
    </source>
</evidence>
<dbReference type="GO" id="GO:0004497">
    <property type="term" value="F:monooxygenase activity"/>
    <property type="evidence" value="ECO:0007669"/>
    <property type="project" value="UniProtKB-KW"/>
</dbReference>
<dbReference type="EMBL" id="JAJNDB010000002">
    <property type="protein sequence ID" value="MCD2194695.1"/>
    <property type="molecule type" value="Genomic_DNA"/>
</dbReference>
<sequence length="96" mass="10275">MALQVVAVITAKPGSEEIVQGALRDLVGATRQEEGCLSYELNRSAADGAVFVTVEQWREQADLDAHLQTPHLQKALEVAGEHLAVPPAIHPLMPVA</sequence>
<dbReference type="Gene3D" id="3.30.70.100">
    <property type="match status" value="1"/>
</dbReference>
<proteinExistence type="predicted"/>
<keyword evidence="2" id="KW-0560">Oxidoreductase</keyword>
<dbReference type="PANTHER" id="PTHR33336">
    <property type="entry name" value="QUINOL MONOOXYGENASE YGIN-RELATED"/>
    <property type="match status" value="1"/>
</dbReference>
<dbReference type="Pfam" id="PF03992">
    <property type="entry name" value="ABM"/>
    <property type="match status" value="1"/>
</dbReference>
<dbReference type="SUPFAM" id="SSF54909">
    <property type="entry name" value="Dimeric alpha+beta barrel"/>
    <property type="match status" value="1"/>
</dbReference>
<evidence type="ECO:0000313" key="3">
    <source>
        <dbReference type="Proteomes" id="UP001199469"/>
    </source>
</evidence>
<keyword evidence="3" id="KW-1185">Reference proteome</keyword>
<dbReference type="InterPro" id="IPR050744">
    <property type="entry name" value="AI-2_Isomerase_LsrG"/>
</dbReference>
<dbReference type="PROSITE" id="PS51725">
    <property type="entry name" value="ABM"/>
    <property type="match status" value="1"/>
</dbReference>
<reference evidence="2 3" key="1">
    <citation type="submission" date="2021-11" db="EMBL/GenBank/DDBJ databases">
        <title>Draft genome sequence of Actinomycetospora sp. SF1 isolated from the rhizosphere soil.</title>
        <authorList>
            <person name="Duangmal K."/>
            <person name="Chantavorakit T."/>
        </authorList>
    </citation>
    <scope>NUCLEOTIDE SEQUENCE [LARGE SCALE GENOMIC DNA]</scope>
    <source>
        <strain evidence="2 3">TBRC 5722</strain>
    </source>
</reference>
<accession>A0ABS8P8W2</accession>
<organism evidence="2 3">
    <name type="scientific">Actinomycetospora endophytica</name>
    <dbReference type="NCBI Taxonomy" id="2291215"/>
    <lineage>
        <taxon>Bacteria</taxon>
        <taxon>Bacillati</taxon>
        <taxon>Actinomycetota</taxon>
        <taxon>Actinomycetes</taxon>
        <taxon>Pseudonocardiales</taxon>
        <taxon>Pseudonocardiaceae</taxon>
        <taxon>Actinomycetospora</taxon>
    </lineage>
</organism>
<dbReference type="Proteomes" id="UP001199469">
    <property type="component" value="Unassembled WGS sequence"/>
</dbReference>